<evidence type="ECO:0000313" key="1">
    <source>
        <dbReference type="EMBL" id="POO02064.1"/>
    </source>
</evidence>
<reference evidence="2" key="1">
    <citation type="submission" date="2016-06" db="EMBL/GenBank/DDBJ databases">
        <title>Parallel loss of symbiosis genes in relatives of nitrogen-fixing non-legume Parasponia.</title>
        <authorList>
            <person name="Van Velzen R."/>
            <person name="Holmer R."/>
            <person name="Bu F."/>
            <person name="Rutten L."/>
            <person name="Van Zeijl A."/>
            <person name="Liu W."/>
            <person name="Santuari L."/>
            <person name="Cao Q."/>
            <person name="Sharma T."/>
            <person name="Shen D."/>
            <person name="Roswanjaya Y."/>
            <person name="Wardhani T."/>
            <person name="Kalhor M.S."/>
            <person name="Jansen J."/>
            <person name="Van den Hoogen J."/>
            <person name="Gungor B."/>
            <person name="Hartog M."/>
            <person name="Hontelez J."/>
            <person name="Verver J."/>
            <person name="Yang W.-C."/>
            <person name="Schijlen E."/>
            <person name="Repin R."/>
            <person name="Schilthuizen M."/>
            <person name="Schranz E."/>
            <person name="Heidstra R."/>
            <person name="Miyata K."/>
            <person name="Fedorova E."/>
            <person name="Kohlen W."/>
            <person name="Bisseling T."/>
            <person name="Smit S."/>
            <person name="Geurts R."/>
        </authorList>
    </citation>
    <scope>NUCLEOTIDE SEQUENCE [LARGE SCALE GENOMIC DNA]</scope>
    <source>
        <strain evidence="2">cv. RG33-2</strain>
    </source>
</reference>
<keyword evidence="2" id="KW-1185">Reference proteome</keyword>
<gene>
    <name evidence="1" type="ORF">TorRG33x02_018480</name>
</gene>
<name>A0A2P5FWA4_TREOI</name>
<dbReference type="AlphaFoldDB" id="A0A2P5FWA4"/>
<dbReference type="InParanoid" id="A0A2P5FWA4"/>
<proteinExistence type="predicted"/>
<comment type="caution">
    <text evidence="1">The sequence shown here is derived from an EMBL/GenBank/DDBJ whole genome shotgun (WGS) entry which is preliminary data.</text>
</comment>
<protein>
    <submittedName>
        <fullName evidence="1">Uncharacterized protein</fullName>
    </submittedName>
</protein>
<evidence type="ECO:0000313" key="2">
    <source>
        <dbReference type="Proteomes" id="UP000237000"/>
    </source>
</evidence>
<accession>A0A2P5FWA4</accession>
<organism evidence="1 2">
    <name type="scientific">Trema orientale</name>
    <name type="common">Charcoal tree</name>
    <name type="synonym">Celtis orientalis</name>
    <dbReference type="NCBI Taxonomy" id="63057"/>
    <lineage>
        <taxon>Eukaryota</taxon>
        <taxon>Viridiplantae</taxon>
        <taxon>Streptophyta</taxon>
        <taxon>Embryophyta</taxon>
        <taxon>Tracheophyta</taxon>
        <taxon>Spermatophyta</taxon>
        <taxon>Magnoliopsida</taxon>
        <taxon>eudicotyledons</taxon>
        <taxon>Gunneridae</taxon>
        <taxon>Pentapetalae</taxon>
        <taxon>rosids</taxon>
        <taxon>fabids</taxon>
        <taxon>Rosales</taxon>
        <taxon>Cannabaceae</taxon>
        <taxon>Trema</taxon>
    </lineage>
</organism>
<sequence>MELLEKEREERNLRMQKKLGKRSISWGLRRSSVSWEWRVAGDAEPVIRVIVAVILGGGGLSWIGGPALDSEESILSDLIYFYLNHSFSIERLRLDDLT</sequence>
<dbReference type="EMBL" id="JXTC01000005">
    <property type="protein sequence ID" value="POO02064.1"/>
    <property type="molecule type" value="Genomic_DNA"/>
</dbReference>
<dbReference type="Proteomes" id="UP000237000">
    <property type="component" value="Unassembled WGS sequence"/>
</dbReference>